<name>A0ABS7H329_9HYPH</name>
<protein>
    <submittedName>
        <fullName evidence="1">Histidine phosphatase family protein</fullName>
    </submittedName>
</protein>
<dbReference type="CDD" id="cd07067">
    <property type="entry name" value="HP_PGM_like"/>
    <property type="match status" value="1"/>
</dbReference>
<dbReference type="Pfam" id="PF00300">
    <property type="entry name" value="His_Phos_1"/>
    <property type="match status" value="1"/>
</dbReference>
<dbReference type="InterPro" id="IPR029033">
    <property type="entry name" value="His_PPase_superfam"/>
</dbReference>
<dbReference type="SMART" id="SM00855">
    <property type="entry name" value="PGAM"/>
    <property type="match status" value="1"/>
</dbReference>
<comment type="caution">
    <text evidence="1">The sequence shown here is derived from an EMBL/GenBank/DDBJ whole genome shotgun (WGS) entry which is preliminary data.</text>
</comment>
<evidence type="ECO:0000313" key="2">
    <source>
        <dbReference type="Proteomes" id="UP000717752"/>
    </source>
</evidence>
<dbReference type="Gene3D" id="3.40.50.1240">
    <property type="entry name" value="Phosphoglycerate mutase-like"/>
    <property type="match status" value="1"/>
</dbReference>
<dbReference type="Proteomes" id="UP000717752">
    <property type="component" value="Unassembled WGS sequence"/>
</dbReference>
<dbReference type="PANTHER" id="PTHR48100">
    <property type="entry name" value="BROAD-SPECIFICITY PHOSPHATASE YOR283W-RELATED"/>
    <property type="match status" value="1"/>
</dbReference>
<dbReference type="InterPro" id="IPR013078">
    <property type="entry name" value="His_Pase_superF_clade-1"/>
</dbReference>
<dbReference type="InterPro" id="IPR050275">
    <property type="entry name" value="PGM_Phosphatase"/>
</dbReference>
<keyword evidence="2" id="KW-1185">Reference proteome</keyword>
<organism evidence="1 2">
    <name type="scientific">Rhizobium mesosinicum</name>
    <dbReference type="NCBI Taxonomy" id="335017"/>
    <lineage>
        <taxon>Bacteria</taxon>
        <taxon>Pseudomonadati</taxon>
        <taxon>Pseudomonadota</taxon>
        <taxon>Alphaproteobacteria</taxon>
        <taxon>Hyphomicrobiales</taxon>
        <taxon>Rhizobiaceae</taxon>
        <taxon>Rhizobium/Agrobacterium group</taxon>
        <taxon>Rhizobium</taxon>
    </lineage>
</organism>
<sequence>MTTRLTWINHGATAANRTASFPMDEPLEEQAMSKATLPSPGQADRVFVSPALRSRQTAEMLGFDAVLAPALRDCDYGRWSGKPLMSLHSEEPDNFALWISDPEAAPHEGESLQQLCKRITGWMNEEMPLGGHVVAVTHAAVIRAAILDVLKAPPASFWTIDVQPLGMVRMTHDNRRWSLRF</sequence>
<dbReference type="SUPFAM" id="SSF53254">
    <property type="entry name" value="Phosphoglycerate mutase-like"/>
    <property type="match status" value="1"/>
</dbReference>
<dbReference type="RefSeq" id="WP_220337983.1">
    <property type="nucleotide sequence ID" value="NZ_JAEUAK010000019.1"/>
</dbReference>
<accession>A0ABS7H329</accession>
<evidence type="ECO:0000313" key="1">
    <source>
        <dbReference type="EMBL" id="MBW9056586.1"/>
    </source>
</evidence>
<proteinExistence type="predicted"/>
<reference evidence="1 2" key="1">
    <citation type="journal article" date="2021" name="MBio">
        <title>Poor Competitiveness of Bradyrhizobium in Pigeon Pea Root Colonization in Indian Soils.</title>
        <authorList>
            <person name="Chalasani D."/>
            <person name="Basu A."/>
            <person name="Pullabhotla S.V.S.R.N."/>
            <person name="Jorrin B."/>
            <person name="Neal A.L."/>
            <person name="Poole P.S."/>
            <person name="Podile A.R."/>
            <person name="Tkacz A."/>
        </authorList>
    </citation>
    <scope>NUCLEOTIDE SEQUENCE [LARGE SCALE GENOMIC DNA]</scope>
    <source>
        <strain evidence="1 2">HU56</strain>
    </source>
</reference>
<dbReference type="EMBL" id="JAEUAK010000019">
    <property type="protein sequence ID" value="MBW9056586.1"/>
    <property type="molecule type" value="Genomic_DNA"/>
</dbReference>
<gene>
    <name evidence="1" type="ORF">JNB85_29670</name>
</gene>
<dbReference type="PANTHER" id="PTHR48100:SF10">
    <property type="entry name" value="2-CARBOXY-D-ARABINITOL-1-PHOSPHATASE-RELATED"/>
    <property type="match status" value="1"/>
</dbReference>